<keyword evidence="1" id="KW-0472">Membrane</keyword>
<comment type="caution">
    <text evidence="3">The sequence shown here is derived from an EMBL/GenBank/DDBJ whole genome shotgun (WGS) entry which is preliminary data.</text>
</comment>
<keyword evidence="1" id="KW-0812">Transmembrane</keyword>
<evidence type="ECO:0000256" key="1">
    <source>
        <dbReference type="SAM" id="Phobius"/>
    </source>
</evidence>
<dbReference type="EMBL" id="JACIIV010000007">
    <property type="protein sequence ID" value="MBB6226985.1"/>
    <property type="molecule type" value="Genomic_DNA"/>
</dbReference>
<reference evidence="3 4" key="1">
    <citation type="submission" date="2020-08" db="EMBL/GenBank/DDBJ databases">
        <title>Genomic Encyclopedia of Type Strains, Phase IV (KMG-IV): sequencing the most valuable type-strain genomes for metagenomic binning, comparative biology and taxonomic classification.</title>
        <authorList>
            <person name="Goeker M."/>
        </authorList>
    </citation>
    <scope>NUCLEOTIDE SEQUENCE [LARGE SCALE GENOMIC DNA]</scope>
    <source>
        <strain evidence="3 4">DSM 102189</strain>
    </source>
</reference>
<gene>
    <name evidence="3" type="ORF">FHS79_001147</name>
</gene>
<feature type="domain" description="AsmA" evidence="2">
    <location>
        <begin position="292"/>
        <end position="547"/>
    </location>
</feature>
<name>A0A841LAY8_9SPHN</name>
<dbReference type="AlphaFoldDB" id="A0A841LAY8"/>
<dbReference type="RefSeq" id="WP_184196706.1">
    <property type="nucleotide sequence ID" value="NZ_JACIIV010000007.1"/>
</dbReference>
<evidence type="ECO:0000313" key="3">
    <source>
        <dbReference type="EMBL" id="MBB6226985.1"/>
    </source>
</evidence>
<keyword evidence="1" id="KW-1133">Transmembrane helix</keyword>
<dbReference type="InterPro" id="IPR007844">
    <property type="entry name" value="AsmA"/>
</dbReference>
<dbReference type="GO" id="GO:0005886">
    <property type="term" value="C:plasma membrane"/>
    <property type="evidence" value="ECO:0007669"/>
    <property type="project" value="TreeGrafter"/>
</dbReference>
<protein>
    <recommendedName>
        <fullName evidence="2">AsmA domain-containing protein</fullName>
    </recommendedName>
</protein>
<keyword evidence="4" id="KW-1185">Reference proteome</keyword>
<dbReference type="PANTHER" id="PTHR30441">
    <property type="entry name" value="DUF748 DOMAIN-CONTAINING PROTEIN"/>
    <property type="match status" value="1"/>
</dbReference>
<proteinExistence type="predicted"/>
<accession>A0A841LAY8</accession>
<dbReference type="PANTHER" id="PTHR30441:SF9">
    <property type="entry name" value="ASMA FAMILY PROTEIN YHJG"/>
    <property type="match status" value="1"/>
</dbReference>
<feature type="domain" description="AsmA" evidence="2">
    <location>
        <begin position="18"/>
        <end position="143"/>
    </location>
</feature>
<dbReference type="Proteomes" id="UP000538147">
    <property type="component" value="Unassembled WGS sequence"/>
</dbReference>
<dbReference type="InterPro" id="IPR052894">
    <property type="entry name" value="AsmA-related"/>
</dbReference>
<dbReference type="GO" id="GO:0090313">
    <property type="term" value="P:regulation of protein targeting to membrane"/>
    <property type="evidence" value="ECO:0007669"/>
    <property type="project" value="TreeGrafter"/>
</dbReference>
<evidence type="ECO:0000259" key="2">
    <source>
        <dbReference type="Pfam" id="PF05170"/>
    </source>
</evidence>
<dbReference type="Pfam" id="PF05170">
    <property type="entry name" value="AsmA"/>
    <property type="match status" value="2"/>
</dbReference>
<sequence>MIEADRPLREQRVRLLRNILLGLVALVFGIWLLLFVTKGRFLKGPFESIAGGMTEREIAVAGDFQLYFAPFQIKFLAEGLRVSNPEWASQPALVQAGRIEMQVAPLSLLFGKRRLRWLDVQDGVIDLEWNADGSANSWTFDGEGEPLELPLIDRALVAGTKVRYRDPKLQFMADLDFASVEAGNGSIGDAVRFKGTGKLRATPFTLAGALLSPDATVALGENRLVVQARTATDVIDIKGTLPSLAEIEGVPLATAARGRNAADLLGIIGIVIPDTRRYAATAQLVKQGSEYRFTGLQGVFGDSDIAGAFTVDNGRPRVHIDADLTTKTLDILDVAPFIGYNPDLVAARGFEAAAAASGAAAERMLPDASLRAEGLRIFDADARYTVGRVRSNSVPVIDVAVTVKLDDGLLTLAPFTFTMARGKVAADIGIDWRRRPARTTYDVRLGVTPLAQLLGGYGVDEAGTNGTIKGRMELVGDGDTLHASLGTSKGRIAFVIPEGTFWTRNVQLAELDFGTFIQKMFEDKLKEPVRINCGLVAFTVNNGVATADPILIDTRKNVMTGRGGFSFLTEELDVAFRADAKKFSLFSGQSPVRIGGHFAGPELQVISPQLLARAGIGLGLAAIAAPPAALLAFVDIGDAKGAACGPILAAATAEAQTTKRGKPRTDVGTGKPE</sequence>
<feature type="transmembrane region" description="Helical" evidence="1">
    <location>
        <begin position="15"/>
        <end position="36"/>
    </location>
</feature>
<evidence type="ECO:0000313" key="4">
    <source>
        <dbReference type="Proteomes" id="UP000538147"/>
    </source>
</evidence>
<organism evidence="3 4">
    <name type="scientific">Polymorphobacter multimanifer</name>
    <dbReference type="NCBI Taxonomy" id="1070431"/>
    <lineage>
        <taxon>Bacteria</taxon>
        <taxon>Pseudomonadati</taxon>
        <taxon>Pseudomonadota</taxon>
        <taxon>Alphaproteobacteria</taxon>
        <taxon>Sphingomonadales</taxon>
        <taxon>Sphingosinicellaceae</taxon>
        <taxon>Polymorphobacter</taxon>
    </lineage>
</organism>